<name>A0A1Y2D7D7_9FUNG</name>
<feature type="signal peptide" evidence="1">
    <location>
        <begin position="1"/>
        <end position="20"/>
    </location>
</feature>
<dbReference type="EMBL" id="MCOG01000079">
    <property type="protein sequence ID" value="ORY55191.1"/>
    <property type="molecule type" value="Genomic_DNA"/>
</dbReference>
<dbReference type="InterPro" id="IPR018392">
    <property type="entry name" value="LysM"/>
</dbReference>
<keyword evidence="4" id="KW-1185">Reference proteome</keyword>
<dbReference type="AlphaFoldDB" id="A0A1Y2D7D7"/>
<accession>A0A1Y2D7D7</accession>
<dbReference type="STRING" id="1754190.A0A1Y2D7D7"/>
<feature type="domain" description="LysM" evidence="2">
    <location>
        <begin position="48"/>
        <end position="75"/>
    </location>
</feature>
<dbReference type="InterPro" id="IPR036779">
    <property type="entry name" value="LysM_dom_sf"/>
</dbReference>
<dbReference type="OrthoDB" id="2107166at2759"/>
<reference evidence="3 4" key="1">
    <citation type="submission" date="2016-08" db="EMBL/GenBank/DDBJ databases">
        <title>A Parts List for Fungal Cellulosomes Revealed by Comparative Genomics.</title>
        <authorList>
            <consortium name="DOE Joint Genome Institute"/>
            <person name="Haitjema C.H."/>
            <person name="Gilmore S.P."/>
            <person name="Henske J.K."/>
            <person name="Solomon K.V."/>
            <person name="De Groot R."/>
            <person name="Kuo A."/>
            <person name="Mondo S.J."/>
            <person name="Salamov A.A."/>
            <person name="Labutti K."/>
            <person name="Zhao Z."/>
            <person name="Chiniquy J."/>
            <person name="Barry K."/>
            <person name="Brewer H.M."/>
            <person name="Purvine S.O."/>
            <person name="Wright A.T."/>
            <person name="Boxma B."/>
            <person name="Van Alen T."/>
            <person name="Hackstein J.H."/>
            <person name="Baker S.E."/>
            <person name="Grigoriev I.V."/>
            <person name="O'Malley M.A."/>
        </authorList>
    </citation>
    <scope>NUCLEOTIDE SEQUENCE [LARGE SCALE GENOMIC DNA]</scope>
    <source>
        <strain evidence="3 4">G1</strain>
    </source>
</reference>
<dbReference type="Proteomes" id="UP000193920">
    <property type="component" value="Unassembled WGS sequence"/>
</dbReference>
<sequence>MKAFFFAVIIGLLALIKVNALGYICKRHIVIKHGDRCRFYNGAPNPDYRIKFSEIYHLNPNIDCDDLKSGSKICLDIDSESKKGKERFNYSEYRIPKDYNPETYTCKTLAKKLKSSVLELEQTNFPSLNCRGFKRNLKIRYRADGKYYPDFTNSTAVNYNYGKEYTKFLKSNY</sequence>
<evidence type="ECO:0000313" key="4">
    <source>
        <dbReference type="Proteomes" id="UP000193920"/>
    </source>
</evidence>
<proteinExistence type="predicted"/>
<dbReference type="Gene3D" id="3.10.350.10">
    <property type="entry name" value="LysM domain"/>
    <property type="match status" value="1"/>
</dbReference>
<feature type="chain" id="PRO_5012237509" description="LysM domain-containing protein" evidence="1">
    <location>
        <begin position="21"/>
        <end position="173"/>
    </location>
</feature>
<evidence type="ECO:0000256" key="1">
    <source>
        <dbReference type="SAM" id="SignalP"/>
    </source>
</evidence>
<gene>
    <name evidence="3" type="ORF">LY90DRAFT_669716</name>
</gene>
<evidence type="ECO:0000259" key="2">
    <source>
        <dbReference type="Pfam" id="PF01476"/>
    </source>
</evidence>
<dbReference type="Pfam" id="PF01476">
    <property type="entry name" value="LysM"/>
    <property type="match status" value="1"/>
</dbReference>
<keyword evidence="1" id="KW-0732">Signal</keyword>
<evidence type="ECO:0000313" key="3">
    <source>
        <dbReference type="EMBL" id="ORY55191.1"/>
    </source>
</evidence>
<comment type="caution">
    <text evidence="3">The sequence shown here is derived from an EMBL/GenBank/DDBJ whole genome shotgun (WGS) entry which is preliminary data.</text>
</comment>
<organism evidence="3 4">
    <name type="scientific">Neocallimastix californiae</name>
    <dbReference type="NCBI Taxonomy" id="1754190"/>
    <lineage>
        <taxon>Eukaryota</taxon>
        <taxon>Fungi</taxon>
        <taxon>Fungi incertae sedis</taxon>
        <taxon>Chytridiomycota</taxon>
        <taxon>Chytridiomycota incertae sedis</taxon>
        <taxon>Neocallimastigomycetes</taxon>
        <taxon>Neocallimastigales</taxon>
        <taxon>Neocallimastigaceae</taxon>
        <taxon>Neocallimastix</taxon>
    </lineage>
</organism>
<protein>
    <recommendedName>
        <fullName evidence="2">LysM domain-containing protein</fullName>
    </recommendedName>
</protein>